<organism evidence="2 4">
    <name type="scientific">Ensifer adhaerens</name>
    <name type="common">Sinorhizobium morelense</name>
    <dbReference type="NCBI Taxonomy" id="106592"/>
    <lineage>
        <taxon>Bacteria</taxon>
        <taxon>Pseudomonadati</taxon>
        <taxon>Pseudomonadota</taxon>
        <taxon>Alphaproteobacteria</taxon>
        <taxon>Hyphomicrobiales</taxon>
        <taxon>Rhizobiaceae</taxon>
        <taxon>Sinorhizobium/Ensifer group</taxon>
        <taxon>Ensifer</taxon>
    </lineage>
</organism>
<feature type="transmembrane region" description="Helical" evidence="1">
    <location>
        <begin position="102"/>
        <end position="121"/>
    </location>
</feature>
<dbReference type="EMBL" id="CP098807">
    <property type="protein sequence ID" value="USJ22138.1"/>
    <property type="molecule type" value="Genomic_DNA"/>
</dbReference>
<dbReference type="AlphaFoldDB" id="A0A9Q8Y4K0"/>
<reference evidence="2" key="1">
    <citation type="submission" date="2022-06" db="EMBL/GenBank/DDBJ databases">
        <title>Physiological and biochemical characterization and genomic elucidation of a strain of the genus Ensifer adhaerens M8 that combines arsenic oxidation and chromium reduction.</title>
        <authorList>
            <person name="Li X."/>
            <person name="Yu c."/>
        </authorList>
    </citation>
    <scope>NUCLEOTIDE SEQUENCE</scope>
    <source>
        <strain evidence="2">M8</strain>
    </source>
</reference>
<accession>A0A9Q8Y4K0</accession>
<evidence type="ECO:0000313" key="5">
    <source>
        <dbReference type="Proteomes" id="UP001214094"/>
    </source>
</evidence>
<dbReference type="OrthoDB" id="7187254at2"/>
<dbReference type="Proteomes" id="UP001214094">
    <property type="component" value="Chromosome"/>
</dbReference>
<keyword evidence="5" id="KW-1185">Reference proteome</keyword>
<keyword evidence="1" id="KW-0812">Transmembrane</keyword>
<sequence length="275" mass="29539">MQQTRGQALEVRLSAYIDGEIGEAERTELDAILARDEDAKALFERLKAGSSFGDTAFEDFLHDPVPLALVRQIKQGPGVNPKTERIAATTTTVRHARVWPRMLAASVALLLLGGGAGFIVGTANTGSEPTKLAAARGWLDDIADYHRIYSRQKEHLVEVPATEGPKIETWLAASVGVPFKVPQLSGKGLTFEGARLLVANGKPVAQLVYRSTEGEIFAICFLKNTTGPQAEQFDESIRDDLGMVSWQRGGASFVLVGPSSHVGMQDIAEAVAATI</sequence>
<evidence type="ECO:0000313" key="3">
    <source>
        <dbReference type="EMBL" id="WFP89367.1"/>
    </source>
</evidence>
<protein>
    <submittedName>
        <fullName evidence="2">Anti-sigma factor</fullName>
    </submittedName>
</protein>
<evidence type="ECO:0000313" key="2">
    <source>
        <dbReference type="EMBL" id="USJ22138.1"/>
    </source>
</evidence>
<dbReference type="Proteomes" id="UP001055460">
    <property type="component" value="Chromosome"/>
</dbReference>
<dbReference type="EMBL" id="CP121308">
    <property type="protein sequence ID" value="WFP89367.1"/>
    <property type="molecule type" value="Genomic_DNA"/>
</dbReference>
<dbReference type="GeneID" id="29520107"/>
<gene>
    <name evidence="2" type="ORF">NE863_12520</name>
    <name evidence="3" type="ORF">P4B07_12385</name>
</gene>
<keyword evidence="1" id="KW-1133">Transmembrane helix</keyword>
<evidence type="ECO:0000313" key="4">
    <source>
        <dbReference type="Proteomes" id="UP001055460"/>
    </source>
</evidence>
<dbReference type="RefSeq" id="WP_034788856.1">
    <property type="nucleotide sequence ID" value="NZ_CAXURO020000001.1"/>
</dbReference>
<dbReference type="KEGG" id="eah:FA04_12200"/>
<proteinExistence type="predicted"/>
<evidence type="ECO:0000256" key="1">
    <source>
        <dbReference type="SAM" id="Phobius"/>
    </source>
</evidence>
<reference evidence="3 5" key="2">
    <citation type="submission" date="2023-03" db="EMBL/GenBank/DDBJ databases">
        <title>Comparative genome and transcriptome analysis combination mining strategies for increasing vitamin B12 production of Ensifer adhaerens strain.</title>
        <authorList>
            <person name="Yongheng L."/>
        </authorList>
    </citation>
    <scope>NUCLEOTIDE SEQUENCE [LARGE SCALE GENOMIC DNA]</scope>
    <source>
        <strain evidence="3 5">Casida A-T305</strain>
    </source>
</reference>
<keyword evidence="1" id="KW-0472">Membrane</keyword>
<name>A0A9Q8Y4K0_ENSAD</name>